<sequence>MIALTQTIKQHGFACSKLGIFLEASHLEEVEELPHGQIQLEEAAQIFKADDRPINIRSTLARGTFHGAEHLPEKFRQQKRETQREIEGAERDNPGTWIVRIHTRYTVRRGLCQLDMHILGYSEVEKGTPRFELGFGGDTVQIGHKLLFGNLRTAPQYKGTFGWSKSVNIVKGVAHALLYMHHDCLPPIVHRDISSNNILLDSEYEACVSDFGTAKFLNPDSANWTAVADTYGYVGLELAYKMEVNAQCNVYSFGVVTLEIIMGRHPGNFFSSLSSRSSSSSSSGLPAHQMPIVDVVDQRISPPTNQEAGEVVSLVKIAFACLNPSPQSRPTMKQVSQRLSTERSLLLEPLHMITWGELLALNGFAT</sequence>
<keyword evidence="5" id="KW-0418">Kinase</keyword>
<keyword evidence="6" id="KW-0067">ATP-binding</keyword>
<dbReference type="EMBL" id="CM007658">
    <property type="protein sequence ID" value="ONH90552.1"/>
    <property type="molecule type" value="Genomic_DNA"/>
</dbReference>
<feature type="domain" description="Protein kinase" evidence="9">
    <location>
        <begin position="27"/>
        <end position="346"/>
    </location>
</feature>
<dbReference type="InterPro" id="IPR000719">
    <property type="entry name" value="Prot_kinase_dom"/>
</dbReference>
<protein>
    <recommendedName>
        <fullName evidence="1">non-specific serine/threonine protein kinase</fullName>
        <ecNumber evidence="1">2.7.11.1</ecNumber>
    </recommendedName>
</protein>
<dbReference type="InterPro" id="IPR008266">
    <property type="entry name" value="Tyr_kinase_AS"/>
</dbReference>
<dbReference type="GO" id="GO:0005524">
    <property type="term" value="F:ATP binding"/>
    <property type="evidence" value="ECO:0007669"/>
    <property type="project" value="UniProtKB-KW"/>
</dbReference>
<evidence type="ECO:0000313" key="11">
    <source>
        <dbReference type="Proteomes" id="UP000006882"/>
    </source>
</evidence>
<dbReference type="GO" id="GO:0004672">
    <property type="term" value="F:protein kinase activity"/>
    <property type="evidence" value="ECO:0000318"/>
    <property type="project" value="GO_Central"/>
</dbReference>
<evidence type="ECO:0000259" key="9">
    <source>
        <dbReference type="PROSITE" id="PS50011"/>
    </source>
</evidence>
<reference evidence="10 11" key="1">
    <citation type="journal article" date="2013" name="Nat. Genet.">
        <title>The high-quality draft genome of peach (Prunus persica) identifies unique patterns of genetic diversity, domestication and genome evolution.</title>
        <authorList>
            <consortium name="International Peach Genome Initiative"/>
            <person name="Verde I."/>
            <person name="Abbott A.G."/>
            <person name="Scalabrin S."/>
            <person name="Jung S."/>
            <person name="Shu S."/>
            <person name="Marroni F."/>
            <person name="Zhebentyayeva T."/>
            <person name="Dettori M.T."/>
            <person name="Grimwood J."/>
            <person name="Cattonaro F."/>
            <person name="Zuccolo A."/>
            <person name="Rossini L."/>
            <person name="Jenkins J."/>
            <person name="Vendramin E."/>
            <person name="Meisel L.A."/>
            <person name="Decroocq V."/>
            <person name="Sosinski B."/>
            <person name="Prochnik S."/>
            <person name="Mitros T."/>
            <person name="Policriti A."/>
            <person name="Cipriani G."/>
            <person name="Dondini L."/>
            <person name="Ficklin S."/>
            <person name="Goodstein D.M."/>
            <person name="Xuan P."/>
            <person name="Del Fabbro C."/>
            <person name="Aramini V."/>
            <person name="Copetti D."/>
            <person name="Gonzalez S."/>
            <person name="Horner D.S."/>
            <person name="Falchi R."/>
            <person name="Lucas S."/>
            <person name="Mica E."/>
            <person name="Maldonado J."/>
            <person name="Lazzari B."/>
            <person name="Bielenberg D."/>
            <person name="Pirona R."/>
            <person name="Miculan M."/>
            <person name="Barakat A."/>
            <person name="Testolin R."/>
            <person name="Stella A."/>
            <person name="Tartarini S."/>
            <person name="Tonutti P."/>
            <person name="Arus P."/>
            <person name="Orellana A."/>
            <person name="Wells C."/>
            <person name="Main D."/>
            <person name="Vizzotto G."/>
            <person name="Silva H."/>
            <person name="Salamini F."/>
            <person name="Schmutz J."/>
            <person name="Morgante M."/>
            <person name="Rokhsar D.S."/>
        </authorList>
    </citation>
    <scope>NUCLEOTIDE SEQUENCE [LARGE SCALE GENOMIC DNA]</scope>
    <source>
        <strain evidence="11">cv. Nemared</strain>
    </source>
</reference>
<comment type="catalytic activity">
    <reaction evidence="7">
        <text>L-threonyl-[protein] + ATP = O-phospho-L-threonyl-[protein] + ADP + H(+)</text>
        <dbReference type="Rhea" id="RHEA:46608"/>
        <dbReference type="Rhea" id="RHEA-COMP:11060"/>
        <dbReference type="Rhea" id="RHEA-COMP:11605"/>
        <dbReference type="ChEBI" id="CHEBI:15378"/>
        <dbReference type="ChEBI" id="CHEBI:30013"/>
        <dbReference type="ChEBI" id="CHEBI:30616"/>
        <dbReference type="ChEBI" id="CHEBI:61977"/>
        <dbReference type="ChEBI" id="CHEBI:456216"/>
        <dbReference type="EC" id="2.7.11.1"/>
    </reaction>
</comment>
<proteinExistence type="predicted"/>
<comment type="catalytic activity">
    <reaction evidence="8">
        <text>L-seryl-[protein] + ATP = O-phospho-L-seryl-[protein] + ADP + H(+)</text>
        <dbReference type="Rhea" id="RHEA:17989"/>
        <dbReference type="Rhea" id="RHEA-COMP:9863"/>
        <dbReference type="Rhea" id="RHEA-COMP:11604"/>
        <dbReference type="ChEBI" id="CHEBI:15378"/>
        <dbReference type="ChEBI" id="CHEBI:29999"/>
        <dbReference type="ChEBI" id="CHEBI:30616"/>
        <dbReference type="ChEBI" id="CHEBI:83421"/>
        <dbReference type="ChEBI" id="CHEBI:456216"/>
        <dbReference type="EC" id="2.7.11.1"/>
    </reaction>
</comment>
<dbReference type="AlphaFoldDB" id="A0A251MTY4"/>
<evidence type="ECO:0000256" key="1">
    <source>
        <dbReference type="ARBA" id="ARBA00012513"/>
    </source>
</evidence>
<keyword evidence="4" id="KW-0547">Nucleotide-binding</keyword>
<keyword evidence="3" id="KW-0808">Transferase</keyword>
<evidence type="ECO:0000256" key="3">
    <source>
        <dbReference type="ARBA" id="ARBA00022679"/>
    </source>
</evidence>
<dbReference type="InterPro" id="IPR011009">
    <property type="entry name" value="Kinase-like_dom_sf"/>
</dbReference>
<dbReference type="Proteomes" id="UP000006882">
    <property type="component" value="Chromosome G8"/>
</dbReference>
<name>A0A251MTY4_PRUPE</name>
<dbReference type="Pfam" id="PF00069">
    <property type="entry name" value="Pkinase"/>
    <property type="match status" value="1"/>
</dbReference>
<evidence type="ECO:0000256" key="5">
    <source>
        <dbReference type="ARBA" id="ARBA00022777"/>
    </source>
</evidence>
<evidence type="ECO:0000256" key="6">
    <source>
        <dbReference type="ARBA" id="ARBA00022840"/>
    </source>
</evidence>
<dbReference type="PANTHER" id="PTHR48005:SF16">
    <property type="entry name" value="MDIS1-INTERACTING RECEPTOR LIKE KINASE 2-LIKE ISOFORM X1"/>
    <property type="match status" value="1"/>
</dbReference>
<dbReference type="FunFam" id="1.10.510.10:FF:000445">
    <property type="entry name" value="MDIS1-interacting receptor like kinase 2"/>
    <property type="match status" value="1"/>
</dbReference>
<dbReference type="STRING" id="3760.A0A251MTY4"/>
<evidence type="ECO:0000256" key="2">
    <source>
        <dbReference type="ARBA" id="ARBA00022527"/>
    </source>
</evidence>
<evidence type="ECO:0000256" key="4">
    <source>
        <dbReference type="ARBA" id="ARBA00022741"/>
    </source>
</evidence>
<dbReference type="EC" id="2.7.11.1" evidence="1"/>
<dbReference type="PROSITE" id="PS50011">
    <property type="entry name" value="PROTEIN_KINASE_DOM"/>
    <property type="match status" value="1"/>
</dbReference>
<dbReference type="PANTHER" id="PTHR48005">
    <property type="entry name" value="LEUCINE RICH REPEAT KINASE 2"/>
    <property type="match status" value="1"/>
</dbReference>
<dbReference type="Gene3D" id="1.10.510.10">
    <property type="entry name" value="Transferase(Phosphotransferase) domain 1"/>
    <property type="match status" value="1"/>
</dbReference>
<dbReference type="PROSITE" id="PS00109">
    <property type="entry name" value="PROTEIN_KINASE_TYR"/>
    <property type="match status" value="1"/>
</dbReference>
<dbReference type="GO" id="GO:0004674">
    <property type="term" value="F:protein serine/threonine kinase activity"/>
    <property type="evidence" value="ECO:0007669"/>
    <property type="project" value="UniProtKB-KW"/>
</dbReference>
<organism evidence="10 11">
    <name type="scientific">Prunus persica</name>
    <name type="common">Peach</name>
    <name type="synonym">Amygdalus persica</name>
    <dbReference type="NCBI Taxonomy" id="3760"/>
    <lineage>
        <taxon>Eukaryota</taxon>
        <taxon>Viridiplantae</taxon>
        <taxon>Streptophyta</taxon>
        <taxon>Embryophyta</taxon>
        <taxon>Tracheophyta</taxon>
        <taxon>Spermatophyta</taxon>
        <taxon>Magnoliopsida</taxon>
        <taxon>eudicotyledons</taxon>
        <taxon>Gunneridae</taxon>
        <taxon>Pentapetalae</taxon>
        <taxon>rosids</taxon>
        <taxon>fabids</taxon>
        <taxon>Rosales</taxon>
        <taxon>Rosaceae</taxon>
        <taxon>Amygdaloideae</taxon>
        <taxon>Amygdaleae</taxon>
        <taxon>Prunus</taxon>
    </lineage>
</organism>
<evidence type="ECO:0000313" key="10">
    <source>
        <dbReference type="EMBL" id="ONH90552.1"/>
    </source>
</evidence>
<keyword evidence="2" id="KW-0723">Serine/threonine-protein kinase</keyword>
<evidence type="ECO:0000256" key="7">
    <source>
        <dbReference type="ARBA" id="ARBA00047899"/>
    </source>
</evidence>
<dbReference type="InterPro" id="IPR051420">
    <property type="entry name" value="Ser_Thr_Kinases_DiverseReg"/>
</dbReference>
<dbReference type="Gramene" id="ONH90552">
    <property type="protein sequence ID" value="ONH90552"/>
    <property type="gene ID" value="PRUPE_8G060800"/>
</dbReference>
<accession>A0A251MTY4</accession>
<gene>
    <name evidence="10" type="ORF">PRUPE_8G060800</name>
</gene>
<keyword evidence="11" id="KW-1185">Reference proteome</keyword>
<dbReference type="SUPFAM" id="SSF56112">
    <property type="entry name" value="Protein kinase-like (PK-like)"/>
    <property type="match status" value="1"/>
</dbReference>
<evidence type="ECO:0000256" key="8">
    <source>
        <dbReference type="ARBA" id="ARBA00048679"/>
    </source>
</evidence>